<feature type="domain" description="Core Histone H2A/H2B/H3" evidence="4">
    <location>
        <begin position="25"/>
        <end position="86"/>
    </location>
</feature>
<organism evidence="5 6">
    <name type="scientific">Nematocida displodere</name>
    <dbReference type="NCBI Taxonomy" id="1805483"/>
    <lineage>
        <taxon>Eukaryota</taxon>
        <taxon>Fungi</taxon>
        <taxon>Fungi incertae sedis</taxon>
        <taxon>Microsporidia</taxon>
        <taxon>Nematocida</taxon>
    </lineage>
</organism>
<dbReference type="PRINTS" id="PR00620">
    <property type="entry name" value="HISTONEH2A"/>
</dbReference>
<dbReference type="Gene3D" id="1.10.20.10">
    <property type="entry name" value="Histone, subunit A"/>
    <property type="match status" value="1"/>
</dbReference>
<dbReference type="GO" id="GO:0046982">
    <property type="term" value="F:protein heterodimerization activity"/>
    <property type="evidence" value="ECO:0007669"/>
    <property type="project" value="InterPro"/>
</dbReference>
<keyword evidence="2" id="KW-0539">Nucleus</keyword>
<dbReference type="InterPro" id="IPR002119">
    <property type="entry name" value="Histone_H2A"/>
</dbReference>
<dbReference type="InterPro" id="IPR009072">
    <property type="entry name" value="Histone-fold"/>
</dbReference>
<name>A0A177EK04_9MICR</name>
<feature type="region of interest" description="Disordered" evidence="3">
    <location>
        <begin position="1"/>
        <end position="20"/>
    </location>
</feature>
<dbReference type="GO" id="GO:0003677">
    <property type="term" value="F:DNA binding"/>
    <property type="evidence" value="ECO:0007669"/>
    <property type="project" value="UniProtKB-KW"/>
</dbReference>
<feature type="compositionally biased region" description="Basic and acidic residues" evidence="3">
    <location>
        <begin position="1"/>
        <end position="12"/>
    </location>
</feature>
<keyword evidence="2" id="KW-0158">Chromosome</keyword>
<reference evidence="5 6" key="1">
    <citation type="submission" date="2016-02" db="EMBL/GenBank/DDBJ databases">
        <title>Discovery of a natural microsporidian pathogen with a broad tissue tropism in Caenorhabditis elegans.</title>
        <authorList>
            <person name="Luallen R.J."/>
            <person name="Reinke A.W."/>
            <person name="Tong L."/>
            <person name="Botts M.R."/>
            <person name="Felix M.-A."/>
            <person name="Troemel E.R."/>
        </authorList>
    </citation>
    <scope>NUCLEOTIDE SEQUENCE [LARGE SCALE GENOMIC DNA]</scope>
    <source>
        <strain evidence="5 6">JUm2807</strain>
    </source>
</reference>
<dbReference type="PANTHER" id="PTHR23430">
    <property type="entry name" value="HISTONE H2A"/>
    <property type="match status" value="1"/>
</dbReference>
<comment type="caution">
    <text evidence="5">The sequence shown here is derived from an EMBL/GenBank/DDBJ whole genome shotgun (WGS) entry which is preliminary data.</text>
</comment>
<keyword evidence="2" id="KW-0544">Nucleosome core</keyword>
<comment type="similarity">
    <text evidence="1 2">Belongs to the histone H2A family.</text>
</comment>
<keyword evidence="2" id="KW-0238">DNA-binding</keyword>
<accession>A0A177EK04</accession>
<proteinExistence type="inferred from homology"/>
<dbReference type="STRING" id="1805483.A0A177EK04"/>
<dbReference type="SUPFAM" id="SSF47113">
    <property type="entry name" value="Histone-fold"/>
    <property type="match status" value="1"/>
</dbReference>
<comment type="subcellular location">
    <subcellularLocation>
        <location evidence="2">Nucleus</location>
    </subcellularLocation>
</comment>
<evidence type="ECO:0000313" key="5">
    <source>
        <dbReference type="EMBL" id="OAG32026.1"/>
    </source>
</evidence>
<dbReference type="Proteomes" id="UP000185944">
    <property type="component" value="Unassembled WGS sequence"/>
</dbReference>
<dbReference type="EMBL" id="LTDL01000014">
    <property type="protein sequence ID" value="OAG32026.1"/>
    <property type="molecule type" value="Genomic_DNA"/>
</dbReference>
<dbReference type="RefSeq" id="XP_067545627.1">
    <property type="nucleotide sequence ID" value="XM_067687919.1"/>
</dbReference>
<dbReference type="GO" id="GO:0005634">
    <property type="term" value="C:nucleus"/>
    <property type="evidence" value="ECO:0007669"/>
    <property type="project" value="UniProtKB-SubCell"/>
</dbReference>
<comment type="subunit">
    <text evidence="2">The nucleosome is a histone octamer containing two molecules each of H2A, H2B, H3 and H4 assembled in one H3-H4 heterotetramer and two H2A-H2B heterodimers. The octamer wraps approximately 147 bp of DNA.</text>
</comment>
<dbReference type="Pfam" id="PF00125">
    <property type="entry name" value="Histone"/>
    <property type="match status" value="1"/>
</dbReference>
<protein>
    <recommendedName>
        <fullName evidence="2">Histone H2A</fullName>
    </recommendedName>
</protein>
<sequence length="126" mass="13893">MGTGKGKKDPASAKKASSSSKVIFKPAQLHRILRDKTKMRVSHKAIIAIAALLEYILGEIVEGAKVICDEEGKRKVVSKHISLSIRKDNELNNFGRNWLIKEGGVCPTAQMETKSKTDKFTATQEL</sequence>
<dbReference type="GeneID" id="93646851"/>
<keyword evidence="6" id="KW-1185">Reference proteome</keyword>
<evidence type="ECO:0000256" key="1">
    <source>
        <dbReference type="ARBA" id="ARBA00010691"/>
    </source>
</evidence>
<dbReference type="OrthoDB" id="9421954at2759"/>
<dbReference type="GO" id="GO:0000786">
    <property type="term" value="C:nucleosome"/>
    <property type="evidence" value="ECO:0007669"/>
    <property type="project" value="UniProtKB-KW"/>
</dbReference>
<dbReference type="AlphaFoldDB" id="A0A177EK04"/>
<dbReference type="InterPro" id="IPR007125">
    <property type="entry name" value="H2A/H2B/H3"/>
</dbReference>
<evidence type="ECO:0000259" key="4">
    <source>
        <dbReference type="Pfam" id="PF00125"/>
    </source>
</evidence>
<evidence type="ECO:0000256" key="3">
    <source>
        <dbReference type="SAM" id="MobiDB-lite"/>
    </source>
</evidence>
<dbReference type="SMART" id="SM00414">
    <property type="entry name" value="H2A"/>
    <property type="match status" value="1"/>
</dbReference>
<evidence type="ECO:0000313" key="6">
    <source>
        <dbReference type="Proteomes" id="UP000185944"/>
    </source>
</evidence>
<dbReference type="VEuPathDB" id="MicrosporidiaDB:NEDG_00501"/>
<evidence type="ECO:0000256" key="2">
    <source>
        <dbReference type="RuleBase" id="RU003767"/>
    </source>
</evidence>
<dbReference type="GO" id="GO:0030527">
    <property type="term" value="F:structural constituent of chromatin"/>
    <property type="evidence" value="ECO:0007669"/>
    <property type="project" value="InterPro"/>
</dbReference>
<gene>
    <name evidence="5" type="ORF">NEDG_00501</name>
</gene>